<organism evidence="1">
    <name type="scientific">Thiolapillus brandeum</name>
    <dbReference type="NCBI Taxonomy" id="1076588"/>
    <lineage>
        <taxon>Bacteria</taxon>
        <taxon>Pseudomonadati</taxon>
        <taxon>Pseudomonadota</taxon>
        <taxon>Gammaproteobacteria</taxon>
        <taxon>Chromatiales</taxon>
        <taxon>Sedimenticolaceae</taxon>
        <taxon>Thiolapillus</taxon>
    </lineage>
</organism>
<dbReference type="InterPro" id="IPR052159">
    <property type="entry name" value="Competence_DNA_uptake"/>
</dbReference>
<proteinExistence type="predicted"/>
<name>A0A831WBQ5_9GAMM</name>
<comment type="caution">
    <text evidence="1">The sequence shown here is derived from an EMBL/GenBank/DDBJ whole genome shotgun (WGS) entry which is preliminary data.</text>
</comment>
<dbReference type="Proteomes" id="UP000886339">
    <property type="component" value="Unassembled WGS sequence"/>
</dbReference>
<dbReference type="InterPro" id="IPR036866">
    <property type="entry name" value="RibonucZ/Hydroxyglut_hydro"/>
</dbReference>
<dbReference type="PANTHER" id="PTHR30619:SF1">
    <property type="entry name" value="RECOMBINATION PROTEIN 2"/>
    <property type="match status" value="1"/>
</dbReference>
<dbReference type="Gene3D" id="3.60.15.10">
    <property type="entry name" value="Ribonuclease Z/Hydroxyacylglutathione hydrolase-like"/>
    <property type="match status" value="1"/>
</dbReference>
<dbReference type="PANTHER" id="PTHR30619">
    <property type="entry name" value="DNA INTERNALIZATION/COMPETENCE PROTEIN COMEC/REC2"/>
    <property type="match status" value="1"/>
</dbReference>
<evidence type="ECO:0008006" key="2">
    <source>
        <dbReference type="Google" id="ProtNLM"/>
    </source>
</evidence>
<dbReference type="SUPFAM" id="SSF56281">
    <property type="entry name" value="Metallo-hydrolase/oxidoreductase"/>
    <property type="match status" value="1"/>
</dbReference>
<evidence type="ECO:0000313" key="1">
    <source>
        <dbReference type="EMBL" id="HEC06695.1"/>
    </source>
</evidence>
<dbReference type="AlphaFoldDB" id="A0A831WBQ5"/>
<dbReference type="EMBL" id="DRLF01000265">
    <property type="protein sequence ID" value="HEC06695.1"/>
    <property type="molecule type" value="Genomic_DNA"/>
</dbReference>
<accession>A0A831WBQ5</accession>
<protein>
    <recommendedName>
        <fullName evidence="2">MBL fold metallo-hydrolase</fullName>
    </recommendedName>
</protein>
<reference evidence="1" key="1">
    <citation type="journal article" date="2020" name="mSystems">
        <title>Genome- and Community-Level Interaction Insights into Carbon Utilization and Element Cycling Functions of Hydrothermarchaeota in Hydrothermal Sediment.</title>
        <authorList>
            <person name="Zhou Z."/>
            <person name="Liu Y."/>
            <person name="Xu W."/>
            <person name="Pan J."/>
            <person name="Luo Z.H."/>
            <person name="Li M."/>
        </authorList>
    </citation>
    <scope>NUCLEOTIDE SEQUENCE [LARGE SCALE GENOMIC DNA]</scope>
    <source>
        <strain evidence="1">HyVt-458</strain>
    </source>
</reference>
<gene>
    <name evidence="1" type="ORF">ENJ12_07580</name>
</gene>
<sequence>MADELTVTMLPAKEGDCIHVAWGAAPEQKHLLIDAGRQWTWKHALKPYLQEKGITRLELLVVSHVDRDHIDGVLALIRDPELDLEVKEIWFNTWDHLLGESVSSLEEDDAIEHFGAKMGEELGPQILRRRWPWNRRFAGRAVELSDTLADNRFVLDELCLTLLSPDRARLEALQPVWKKECRKAGLTPGARLEDYVPEEDDGLESFGQPGVDELASEPFQEDGSAPNGTSIAFVLEYGDARVLLAADAHADLLVQGLKALGATPEQPLRLDAFKIPHHGSKYNVSKELLALTDCRHYLVSTNGNYFHHPDQVAIARLVKYGSEAAELDFNYRSDSNALWENRHWQHQYGYSTRYPGSGEDGWLSLSFRR</sequence>